<protein>
    <recommendedName>
        <fullName evidence="3 11">Pyruvate carboxylase</fullName>
        <ecNumber evidence="3 11">6.4.1.1</ecNumber>
    </recommendedName>
</protein>
<dbReference type="CDD" id="cd07937">
    <property type="entry name" value="DRE_TIM_PC_TC_5S"/>
    <property type="match status" value="1"/>
</dbReference>
<dbReference type="Gene3D" id="3.20.20.70">
    <property type="entry name" value="Aldolase class I"/>
    <property type="match status" value="1"/>
</dbReference>
<feature type="binding site" evidence="14">
    <location>
        <position position="604"/>
    </location>
    <ligand>
        <name>Mn(2+)</name>
        <dbReference type="ChEBI" id="CHEBI:29035"/>
    </ligand>
</feature>
<dbReference type="FunFam" id="3.30.1490.20:FF:000018">
    <property type="entry name" value="Biotin carboxylase"/>
    <property type="match status" value="1"/>
</dbReference>
<dbReference type="PIRSF" id="PIRSF001594">
    <property type="entry name" value="Pyruv_carbox"/>
    <property type="match status" value="1"/>
</dbReference>
<dbReference type="EMBL" id="HBIW01008344">
    <property type="protein sequence ID" value="CAE0691630.1"/>
    <property type="molecule type" value="Transcribed_RNA"/>
</dbReference>
<dbReference type="SUPFAM" id="SSF51246">
    <property type="entry name" value="Rudiment single hybrid motif"/>
    <property type="match status" value="1"/>
</dbReference>
<dbReference type="InterPro" id="IPR000089">
    <property type="entry name" value="Biotin_lipoyl"/>
</dbReference>
<dbReference type="PROSITE" id="PS50979">
    <property type="entry name" value="BC"/>
    <property type="match status" value="1"/>
</dbReference>
<evidence type="ECO:0000256" key="13">
    <source>
        <dbReference type="PIRSR" id="PIRSR001594-2"/>
    </source>
</evidence>
<dbReference type="NCBIfam" id="TIGR01235">
    <property type="entry name" value="pyruv_carbox"/>
    <property type="match status" value="1"/>
</dbReference>
<dbReference type="InterPro" id="IPR005930">
    <property type="entry name" value="Pyruv_COase"/>
</dbReference>
<dbReference type="InterPro" id="IPR003379">
    <property type="entry name" value="Carboxylase_cons_dom"/>
</dbReference>
<feature type="binding site" evidence="13">
    <location>
        <position position="287"/>
    </location>
    <ligand>
        <name>ATP</name>
        <dbReference type="ChEBI" id="CHEBI:30616"/>
    </ligand>
</feature>
<dbReference type="Gene3D" id="2.40.50.100">
    <property type="match status" value="1"/>
</dbReference>
<feature type="binding site" evidence="14">
    <location>
        <position position="802"/>
    </location>
    <ligand>
        <name>Mn(2+)</name>
        <dbReference type="ChEBI" id="CHEBI:29035"/>
    </ligand>
</feature>
<dbReference type="FunFam" id="3.20.20.70:FF:000033">
    <property type="entry name" value="Pyruvate carboxylase"/>
    <property type="match status" value="1"/>
</dbReference>
<dbReference type="InterPro" id="IPR016185">
    <property type="entry name" value="PreATP-grasp_dom_sf"/>
</dbReference>
<dbReference type="UniPathway" id="UPA00138"/>
<dbReference type="PROSITE" id="PS50991">
    <property type="entry name" value="PYR_CT"/>
    <property type="match status" value="1"/>
</dbReference>
<keyword evidence="23" id="KW-1185">Reference proteome</keyword>
<evidence type="ECO:0000256" key="3">
    <source>
        <dbReference type="ARBA" id="ARBA00013057"/>
    </source>
</evidence>
<dbReference type="InterPro" id="IPR055268">
    <property type="entry name" value="PCB-like"/>
</dbReference>
<evidence type="ECO:0000256" key="6">
    <source>
        <dbReference type="ARBA" id="ARBA00022723"/>
    </source>
</evidence>
<reference evidence="21" key="1">
    <citation type="submission" date="2021-01" db="EMBL/GenBank/DDBJ databases">
        <authorList>
            <person name="Corre E."/>
            <person name="Pelletier E."/>
            <person name="Niang G."/>
            <person name="Scheremetjew M."/>
            <person name="Finn R."/>
            <person name="Kale V."/>
            <person name="Holt S."/>
            <person name="Cochrane G."/>
            <person name="Meng A."/>
            <person name="Brown T."/>
            <person name="Cohen L."/>
        </authorList>
    </citation>
    <scope>NUCLEOTIDE SEQUENCE</scope>
    <source>
        <strain evidence="21">CCMP1756</strain>
    </source>
</reference>
<dbReference type="PANTHER" id="PTHR43778:SF2">
    <property type="entry name" value="PYRUVATE CARBOXYLASE, MITOCHONDRIAL"/>
    <property type="match status" value="1"/>
</dbReference>
<evidence type="ECO:0000256" key="10">
    <source>
        <dbReference type="ARBA" id="ARBA00023268"/>
    </source>
</evidence>
<feature type="domain" description="Biotin carboxylation" evidence="19">
    <location>
        <begin position="53"/>
        <end position="502"/>
    </location>
</feature>
<evidence type="ECO:0000259" key="20">
    <source>
        <dbReference type="PROSITE" id="PS50991"/>
    </source>
</evidence>
<evidence type="ECO:0000256" key="12">
    <source>
        <dbReference type="PIRSR" id="PIRSR001594-1"/>
    </source>
</evidence>
<gene>
    <name evidence="21" type="ORF">PCAL00307_LOCUS7066</name>
    <name evidence="22" type="ORF">PECAL_2P12030</name>
</gene>
<dbReference type="NCBIfam" id="NF006761">
    <property type="entry name" value="PRK09282.1"/>
    <property type="match status" value="1"/>
</dbReference>
<dbReference type="PROSITE" id="PS00188">
    <property type="entry name" value="BIOTIN"/>
    <property type="match status" value="1"/>
</dbReference>
<dbReference type="Gene3D" id="3.30.470.20">
    <property type="entry name" value="ATP-grasp fold, B domain"/>
    <property type="match status" value="1"/>
</dbReference>
<dbReference type="Pfam" id="PF02786">
    <property type="entry name" value="CPSase_L_D2"/>
    <property type="match status" value="1"/>
</dbReference>
<evidence type="ECO:0000256" key="1">
    <source>
        <dbReference type="ARBA" id="ARBA00001953"/>
    </source>
</evidence>
<dbReference type="SUPFAM" id="SSF51569">
    <property type="entry name" value="Aldolase"/>
    <property type="match status" value="1"/>
</dbReference>
<feature type="binding site" evidence="13">
    <location>
        <position position="934"/>
    </location>
    <ligand>
        <name>substrate</name>
    </ligand>
</feature>
<feature type="binding site" evidence="13">
    <location>
        <position position="253"/>
    </location>
    <ligand>
        <name>ATP</name>
        <dbReference type="ChEBI" id="CHEBI:30616"/>
    </ligand>
</feature>
<dbReference type="SMART" id="SM00878">
    <property type="entry name" value="Biotin_carb_C"/>
    <property type="match status" value="1"/>
</dbReference>
<comment type="cofactor">
    <cofactor evidence="1 11">
        <name>biotin</name>
        <dbReference type="ChEBI" id="CHEBI:57586"/>
    </cofactor>
</comment>
<evidence type="ECO:0000313" key="22">
    <source>
        <dbReference type="EMBL" id="CAH0368153.1"/>
    </source>
</evidence>
<comment type="catalytic activity">
    <reaction evidence="11">
        <text>hydrogencarbonate + pyruvate + ATP = oxaloacetate + ADP + phosphate + H(+)</text>
        <dbReference type="Rhea" id="RHEA:20844"/>
        <dbReference type="ChEBI" id="CHEBI:15361"/>
        <dbReference type="ChEBI" id="CHEBI:15378"/>
        <dbReference type="ChEBI" id="CHEBI:16452"/>
        <dbReference type="ChEBI" id="CHEBI:17544"/>
        <dbReference type="ChEBI" id="CHEBI:30616"/>
        <dbReference type="ChEBI" id="CHEBI:43474"/>
        <dbReference type="ChEBI" id="CHEBI:456216"/>
        <dbReference type="EC" id="6.4.1.1"/>
    </reaction>
</comment>
<sequence>MAALQRCLAVCALTTALNPAARKLTARKAVVAPVTEVKPDDASVVKEACEVPPFNKVMAANRAEIAVRIMRAGTELNMATVGVYAMEDRNSAHRWCADQSFLLPARDTPVGAYLDPKSIVDIAEREGVEAVHPGYGFLSESPELARLCGERGITFVGPTVENLLSFSDKVSARKMAIAANVPVVPGTENALDTAQEARAFAEEFGLPVMIKALMGGGGKGMRIARTLDEVESQFESAASEALAAFGDGSCFLERYVEDPRHVEVQIVGDGNDVVHLWERDCSVQRRHQKVVEIAPAWNLNDGLRKRLQDDAVRLGKSAGYKNAGTVEFLVDVKSDEHFFIEVNPRIQVEHTVTEEVTGIDLVQTQFRIAAGASLRELGLIQQDIKPRGVAIQCRITTENPERDFAPDAGTLAVYRHAQGVGMRVDGVGYTGMRITPYFDSLLVKYTARAATWPAAVRRMRRALLEMRIRGVKTNVPFLLNVLEHPDFVKGDVTTSFIGDNPSLLSIGKSAWDVMHFQSSQDKVFRVERNLRYLANVAVNGHPSSLGADASKLDKVRTTYIPKPDVARKEPGPWRKILREEGPEALAKAVRASPSLLVTDTTWRDAHQSLLATRVRTSDIARVARETQDALGKSAFSVEMWGGATFDVCLRFLHECPWARLEQLRELAPDIPFQMLLRGANGVGYTAYPDNVIYKFCEQAYESGIDIFRVFDSLNDVENLALGVKAAKAAGGFVEGTLCYTGDVTSSKKYDLDYYLDLATRMIDLGVHALAIKDMAGLLTPRSATVLVEALRQKFPTTPIHVHTHDSAGLGVASMLAASQAGADIVDGAVDAMSGLTSQPSLGAIAEAVPEVGLDGDAYAKVSSYWDDVRATLYAPFESGQLATASDVHSHEIPGGQYTNLLFQSRQLGLDGQFDAVKIAYAAANRLLGDIPKVTPSSKVVGDLAQFMVANKLREEDVDTEQWVGKLPDSVVDYLKGGLGTPPGGFPEPLRAHVLKARGVEALQGRPGLSMEPYDFEQAAKDLSEKFEGAAYHIDEKDVLSEALYPSVFADYMEHRLVYDDVGHLPTHVFLRPMALNDEVEFEDGHGRAEYVELRSISELDDKTCSRRVVFSVNGEAWQFRVTDEEAMTIASGGGAGSARKMRRKASSSSGDVGAPMPGVVVDVKVGEGDVVSKGETLFVLSAMKMESTIVAPAAGTVTSVLCAIGDNIEAEDLLATLED</sequence>
<dbReference type="PANTHER" id="PTHR43778">
    <property type="entry name" value="PYRUVATE CARBOXYLASE"/>
    <property type="match status" value="1"/>
</dbReference>
<feature type="domain" description="ATP-grasp" evidence="18">
    <location>
        <begin position="173"/>
        <end position="370"/>
    </location>
</feature>
<reference evidence="22" key="2">
    <citation type="submission" date="2021-11" db="EMBL/GenBank/DDBJ databases">
        <authorList>
            <consortium name="Genoscope - CEA"/>
            <person name="William W."/>
        </authorList>
    </citation>
    <scope>NUCLEOTIDE SEQUENCE</scope>
</reference>
<dbReference type="InterPro" id="IPR001882">
    <property type="entry name" value="Biotin_BS"/>
</dbReference>
<feature type="domain" description="Lipoyl-binding" evidence="17">
    <location>
        <begin position="1142"/>
        <end position="1218"/>
    </location>
</feature>
<name>A0A7S3ZRU9_9STRA</name>
<dbReference type="InterPro" id="IPR011053">
    <property type="entry name" value="Single_hybrid_motif"/>
</dbReference>
<dbReference type="PROSITE" id="PS50968">
    <property type="entry name" value="BIOTINYL_LIPOYL"/>
    <property type="match status" value="1"/>
</dbReference>
<dbReference type="InterPro" id="IPR005479">
    <property type="entry name" value="CPAse_ATP-bd"/>
</dbReference>
<evidence type="ECO:0000256" key="16">
    <source>
        <dbReference type="SAM" id="MobiDB-lite"/>
    </source>
</evidence>
<feature type="binding site" evidence="14">
    <location>
        <position position="804"/>
    </location>
    <ligand>
        <name>Mn(2+)</name>
        <dbReference type="ChEBI" id="CHEBI:29035"/>
    </ligand>
</feature>
<comment type="function">
    <text evidence="11">Catalyzes a 2-step reaction, involving the ATP-dependent carboxylation of the covalently attached biotin in the first step and the transfer of the carboxyl group to pyruvate in the second.</text>
</comment>
<dbReference type="Pfam" id="PF02785">
    <property type="entry name" value="Biotin_carb_C"/>
    <property type="match status" value="1"/>
</dbReference>
<dbReference type="GO" id="GO:0046872">
    <property type="term" value="F:metal ion binding"/>
    <property type="evidence" value="ECO:0007669"/>
    <property type="project" value="UniProtKB-KW"/>
</dbReference>
<dbReference type="InterPro" id="IPR005482">
    <property type="entry name" value="Biotin_COase_C"/>
</dbReference>
<keyword evidence="10" id="KW-0511">Multifunctional enzyme</keyword>
<feature type="domain" description="Pyruvate carboxyltransferase" evidence="20">
    <location>
        <begin position="595"/>
        <end position="863"/>
    </location>
</feature>
<feature type="region of interest" description="Disordered" evidence="16">
    <location>
        <begin position="1132"/>
        <end position="1152"/>
    </location>
</feature>
<dbReference type="EMBL" id="CAKKNE010000002">
    <property type="protein sequence ID" value="CAH0368153.1"/>
    <property type="molecule type" value="Genomic_DNA"/>
</dbReference>
<keyword evidence="5 11" id="KW-0436">Ligase</keyword>
<evidence type="ECO:0000313" key="21">
    <source>
        <dbReference type="EMBL" id="CAE0691630.1"/>
    </source>
</evidence>
<dbReference type="GO" id="GO:0006094">
    <property type="term" value="P:gluconeogenesis"/>
    <property type="evidence" value="ECO:0007669"/>
    <property type="project" value="UniProtKB-UniPathway"/>
</dbReference>
<dbReference type="InterPro" id="IPR011761">
    <property type="entry name" value="ATP-grasp"/>
</dbReference>
<dbReference type="AlphaFoldDB" id="A0A7S3ZRU9"/>
<keyword evidence="6 14" id="KW-0479">Metal-binding</keyword>
<dbReference type="FunFam" id="2.40.50.100:FF:000003">
    <property type="entry name" value="Acetyl-CoA carboxylase biotin carboxyl carrier protein"/>
    <property type="match status" value="1"/>
</dbReference>
<dbReference type="InterPro" id="IPR011054">
    <property type="entry name" value="Rudment_hybrid_motif"/>
</dbReference>
<keyword evidence="9 11" id="KW-0092">Biotin</keyword>
<feature type="binding site" description="via carbamate group" evidence="14">
    <location>
        <position position="772"/>
    </location>
    <ligand>
        <name>Mn(2+)</name>
        <dbReference type="ChEBI" id="CHEBI:29035"/>
    </ligand>
</feature>
<keyword evidence="4" id="KW-0312">Gluconeogenesis</keyword>
<feature type="modified residue" description="N6-biotinyllysine" evidence="15">
    <location>
        <position position="1184"/>
    </location>
</feature>
<dbReference type="Pfam" id="PF00289">
    <property type="entry name" value="Biotin_carb_N"/>
    <property type="match status" value="1"/>
</dbReference>
<dbReference type="Proteomes" id="UP000789595">
    <property type="component" value="Unassembled WGS sequence"/>
</dbReference>
<evidence type="ECO:0000256" key="15">
    <source>
        <dbReference type="PIRSR" id="PIRSR001594-4"/>
    </source>
</evidence>
<keyword evidence="8 11" id="KW-0067">ATP-binding</keyword>
<dbReference type="EC" id="6.4.1.1" evidence="3 11"/>
<evidence type="ECO:0000259" key="19">
    <source>
        <dbReference type="PROSITE" id="PS50979"/>
    </source>
</evidence>
<dbReference type="InterPro" id="IPR013785">
    <property type="entry name" value="Aldolase_TIM"/>
</dbReference>
<evidence type="ECO:0000313" key="23">
    <source>
        <dbReference type="Proteomes" id="UP000789595"/>
    </source>
</evidence>
<evidence type="ECO:0000256" key="5">
    <source>
        <dbReference type="ARBA" id="ARBA00022598"/>
    </source>
</evidence>
<dbReference type="Pfam" id="PF00682">
    <property type="entry name" value="HMGL-like"/>
    <property type="match status" value="1"/>
</dbReference>
<evidence type="ECO:0000259" key="18">
    <source>
        <dbReference type="PROSITE" id="PS50975"/>
    </source>
</evidence>
<feature type="binding site" evidence="13">
    <location>
        <position position="677"/>
    </location>
    <ligand>
        <name>substrate</name>
    </ligand>
</feature>
<dbReference type="OrthoDB" id="196847at2759"/>
<evidence type="ECO:0000256" key="9">
    <source>
        <dbReference type="ARBA" id="ARBA00023267"/>
    </source>
</evidence>
<feature type="binding site" evidence="13">
    <location>
        <position position="169"/>
    </location>
    <ligand>
        <name>ATP</name>
        <dbReference type="ChEBI" id="CHEBI:30616"/>
    </ligand>
</feature>
<dbReference type="Pfam" id="PF02436">
    <property type="entry name" value="PYC_OADA"/>
    <property type="match status" value="1"/>
</dbReference>
<feature type="modified residue" description="N6-carboxylysine" evidence="15">
    <location>
        <position position="772"/>
    </location>
</feature>
<dbReference type="PROSITE" id="PS00867">
    <property type="entry name" value="CPSASE_2"/>
    <property type="match status" value="1"/>
</dbReference>
<dbReference type="InterPro" id="IPR011764">
    <property type="entry name" value="Biotin_carboxylation_dom"/>
</dbReference>
<accession>A0A7S3ZRU9</accession>
<keyword evidence="7 11" id="KW-0547">Nucleotide-binding</keyword>
<evidence type="ECO:0000256" key="14">
    <source>
        <dbReference type="PIRSR" id="PIRSR001594-3"/>
    </source>
</evidence>
<feature type="active site" evidence="12">
    <location>
        <position position="345"/>
    </location>
</feature>
<dbReference type="GO" id="GO:0004736">
    <property type="term" value="F:pyruvate carboxylase activity"/>
    <property type="evidence" value="ECO:0007669"/>
    <property type="project" value="UniProtKB-EC"/>
</dbReference>
<evidence type="ECO:0000256" key="11">
    <source>
        <dbReference type="PIRNR" id="PIRNR001594"/>
    </source>
</evidence>
<organism evidence="21">
    <name type="scientific">Pelagomonas calceolata</name>
    <dbReference type="NCBI Taxonomy" id="35677"/>
    <lineage>
        <taxon>Eukaryota</taxon>
        <taxon>Sar</taxon>
        <taxon>Stramenopiles</taxon>
        <taxon>Ochrophyta</taxon>
        <taxon>Pelagophyceae</taxon>
        <taxon>Pelagomonadales</taxon>
        <taxon>Pelagomonadaceae</taxon>
        <taxon>Pelagomonas</taxon>
    </lineage>
</organism>
<dbReference type="CDD" id="cd06850">
    <property type="entry name" value="biotinyl_domain"/>
    <property type="match status" value="1"/>
</dbReference>
<dbReference type="GO" id="GO:0005524">
    <property type="term" value="F:ATP binding"/>
    <property type="evidence" value="ECO:0007669"/>
    <property type="project" value="UniProtKB-UniRule"/>
</dbReference>
<dbReference type="InterPro" id="IPR005481">
    <property type="entry name" value="BC-like_N"/>
</dbReference>
<evidence type="ECO:0000256" key="7">
    <source>
        <dbReference type="ARBA" id="ARBA00022741"/>
    </source>
</evidence>
<dbReference type="SUPFAM" id="SSF89000">
    <property type="entry name" value="post-HMGL domain-like"/>
    <property type="match status" value="1"/>
</dbReference>
<dbReference type="SUPFAM" id="SSF51230">
    <property type="entry name" value="Single hybrid motif"/>
    <property type="match status" value="1"/>
</dbReference>
<dbReference type="NCBIfam" id="NF009554">
    <property type="entry name" value="PRK12999.1"/>
    <property type="match status" value="1"/>
</dbReference>
<comment type="pathway">
    <text evidence="2">Carbohydrate biosynthesis; gluconeogenesis.</text>
</comment>
<proteinExistence type="predicted"/>
<evidence type="ECO:0000256" key="8">
    <source>
        <dbReference type="ARBA" id="ARBA00022840"/>
    </source>
</evidence>
<evidence type="ECO:0000256" key="4">
    <source>
        <dbReference type="ARBA" id="ARBA00022432"/>
    </source>
</evidence>
<dbReference type="InterPro" id="IPR000891">
    <property type="entry name" value="PYR_CT"/>
</dbReference>
<dbReference type="Pfam" id="PF00364">
    <property type="entry name" value="Biotin_lipoyl"/>
    <property type="match status" value="1"/>
</dbReference>
<evidence type="ECO:0000259" key="17">
    <source>
        <dbReference type="PROSITE" id="PS50968"/>
    </source>
</evidence>
<evidence type="ECO:0000256" key="2">
    <source>
        <dbReference type="ARBA" id="ARBA00004742"/>
    </source>
</evidence>
<dbReference type="PROSITE" id="PS50975">
    <property type="entry name" value="ATP_GRASP"/>
    <property type="match status" value="1"/>
</dbReference>
<dbReference type="GO" id="GO:0005737">
    <property type="term" value="C:cytoplasm"/>
    <property type="evidence" value="ECO:0007669"/>
    <property type="project" value="TreeGrafter"/>
</dbReference>
<dbReference type="SUPFAM" id="SSF56059">
    <property type="entry name" value="Glutathione synthetase ATP-binding domain-like"/>
    <property type="match status" value="1"/>
</dbReference>
<dbReference type="SUPFAM" id="SSF52440">
    <property type="entry name" value="PreATP-grasp domain"/>
    <property type="match status" value="1"/>
</dbReference>
<dbReference type="Gene3D" id="3.10.600.10">
    <property type="entry name" value="pyruvate carboxylase f1077a mutant domain"/>
    <property type="match status" value="1"/>
</dbReference>